<comment type="subcellular location">
    <subcellularLocation>
        <location evidence="1">Membrane</location>
        <topology evidence="1">Single-pass type II membrane protein</topology>
    </subcellularLocation>
</comment>
<keyword evidence="4" id="KW-0812">Transmembrane</keyword>
<dbReference type="Proteomes" id="UP001189429">
    <property type="component" value="Unassembled WGS sequence"/>
</dbReference>
<feature type="domain" description="Fringe-like glycosyltransferase" evidence="8">
    <location>
        <begin position="82"/>
        <end position="127"/>
    </location>
</feature>
<keyword evidence="6" id="KW-1133">Transmembrane helix</keyword>
<evidence type="ECO:0000256" key="2">
    <source>
        <dbReference type="ARBA" id="ARBA00022676"/>
    </source>
</evidence>
<dbReference type="Pfam" id="PF02434">
    <property type="entry name" value="Fringe"/>
    <property type="match status" value="1"/>
</dbReference>
<evidence type="ECO:0000256" key="6">
    <source>
        <dbReference type="ARBA" id="ARBA00022989"/>
    </source>
</evidence>
<evidence type="ECO:0000256" key="7">
    <source>
        <dbReference type="ARBA" id="ARBA00023136"/>
    </source>
</evidence>
<dbReference type="EMBL" id="CAUYUJ010003324">
    <property type="protein sequence ID" value="CAK0804809.1"/>
    <property type="molecule type" value="Genomic_DNA"/>
</dbReference>
<comment type="caution">
    <text evidence="9">The sequence shown here is derived from an EMBL/GenBank/DDBJ whole genome shotgun (WGS) entry which is preliminary data.</text>
</comment>
<keyword evidence="3" id="KW-0808">Transferase</keyword>
<keyword evidence="5" id="KW-0735">Signal-anchor</keyword>
<evidence type="ECO:0000259" key="8">
    <source>
        <dbReference type="Pfam" id="PF02434"/>
    </source>
</evidence>
<accession>A0ABN9QFQ6</accession>
<organism evidence="9 10">
    <name type="scientific">Prorocentrum cordatum</name>
    <dbReference type="NCBI Taxonomy" id="2364126"/>
    <lineage>
        <taxon>Eukaryota</taxon>
        <taxon>Sar</taxon>
        <taxon>Alveolata</taxon>
        <taxon>Dinophyceae</taxon>
        <taxon>Prorocentrales</taxon>
        <taxon>Prorocentraceae</taxon>
        <taxon>Prorocentrum</taxon>
    </lineage>
</organism>
<evidence type="ECO:0000256" key="5">
    <source>
        <dbReference type="ARBA" id="ARBA00022968"/>
    </source>
</evidence>
<keyword evidence="7" id="KW-0472">Membrane</keyword>
<evidence type="ECO:0000256" key="3">
    <source>
        <dbReference type="ARBA" id="ARBA00022679"/>
    </source>
</evidence>
<evidence type="ECO:0000256" key="1">
    <source>
        <dbReference type="ARBA" id="ARBA00004606"/>
    </source>
</evidence>
<evidence type="ECO:0000313" key="9">
    <source>
        <dbReference type="EMBL" id="CAK0804809.1"/>
    </source>
</evidence>
<gene>
    <name evidence="9" type="ORF">PCOR1329_LOCUS11496</name>
</gene>
<protein>
    <recommendedName>
        <fullName evidence="8">Fringe-like glycosyltransferase domain-containing protein</fullName>
    </recommendedName>
</protein>
<evidence type="ECO:0000256" key="4">
    <source>
        <dbReference type="ARBA" id="ARBA00022692"/>
    </source>
</evidence>
<keyword evidence="10" id="KW-1185">Reference proteome</keyword>
<evidence type="ECO:0000313" key="10">
    <source>
        <dbReference type="Proteomes" id="UP001189429"/>
    </source>
</evidence>
<keyword evidence="2" id="KW-0328">Glycosyltransferase</keyword>
<name>A0ABN9QFQ6_9DINO</name>
<sequence>MPVPAGPRVYMRQAEVAARTWASEARVPRGAAVFFLLPEDVGGVPAPVARRALRLSGDIDVRYEHQTVRDLILWHYLAANPTEPNCEWYLRSDGDTYVNLSRLLQRLACFKPWQPHHVGWPKTAWSQLGRFREANMRLYLFGNVVLNRNLLSRMDRQQGFIACLDALLHDWAGQGMMDVILSDCIFKTLVIWPEFLGDDAEIVGYPFKSRGR</sequence>
<reference evidence="9" key="1">
    <citation type="submission" date="2023-10" db="EMBL/GenBank/DDBJ databases">
        <authorList>
            <person name="Chen Y."/>
            <person name="Shah S."/>
            <person name="Dougan E. K."/>
            <person name="Thang M."/>
            <person name="Chan C."/>
        </authorList>
    </citation>
    <scope>NUCLEOTIDE SEQUENCE [LARGE SCALE GENOMIC DNA]</scope>
</reference>
<dbReference type="InterPro" id="IPR003378">
    <property type="entry name" value="Fringe-like_glycosylTrfase"/>
</dbReference>
<dbReference type="Gene3D" id="3.90.550.50">
    <property type="match status" value="1"/>
</dbReference>
<proteinExistence type="predicted"/>